<dbReference type="Pfam" id="PF01594">
    <property type="entry name" value="AI-2E_transport"/>
    <property type="match status" value="1"/>
</dbReference>
<comment type="similarity">
    <text evidence="2">Belongs to the autoinducer-2 exporter (AI-2E) (TC 2.A.86) family.</text>
</comment>
<keyword evidence="7" id="KW-0472">Membrane</keyword>
<protein>
    <submittedName>
        <fullName evidence="8">AI-2E family transporter</fullName>
    </submittedName>
</protein>
<dbReference type="EMBL" id="CP039712">
    <property type="protein sequence ID" value="QCI85851.1"/>
    <property type="molecule type" value="Genomic_DNA"/>
</dbReference>
<reference evidence="8 9" key="1">
    <citation type="submission" date="2019-04" db="EMBL/GenBank/DDBJ databases">
        <title>Vagococcus sp. nov., isolated from faeces of yaks (Bos grunniens).</title>
        <authorList>
            <person name="Ge Y."/>
        </authorList>
    </citation>
    <scope>NUCLEOTIDE SEQUENCE [LARGE SCALE GENOMIC DNA]</scope>
    <source>
        <strain evidence="8 9">MN-17</strain>
    </source>
</reference>
<dbReference type="GO" id="GO:0055085">
    <property type="term" value="P:transmembrane transport"/>
    <property type="evidence" value="ECO:0007669"/>
    <property type="project" value="TreeGrafter"/>
</dbReference>
<evidence type="ECO:0000256" key="5">
    <source>
        <dbReference type="ARBA" id="ARBA00022692"/>
    </source>
</evidence>
<keyword evidence="4" id="KW-1003">Cell membrane</keyword>
<evidence type="ECO:0000256" key="4">
    <source>
        <dbReference type="ARBA" id="ARBA00022475"/>
    </source>
</evidence>
<keyword evidence="6" id="KW-1133">Transmembrane helix</keyword>
<evidence type="ECO:0000256" key="7">
    <source>
        <dbReference type="ARBA" id="ARBA00023136"/>
    </source>
</evidence>
<dbReference type="Proteomes" id="UP000298615">
    <property type="component" value="Chromosome"/>
</dbReference>
<name>A0A4D7CU26_9ENTE</name>
<dbReference type="GO" id="GO:0005886">
    <property type="term" value="C:plasma membrane"/>
    <property type="evidence" value="ECO:0007669"/>
    <property type="project" value="UniProtKB-SubCell"/>
</dbReference>
<evidence type="ECO:0000313" key="9">
    <source>
        <dbReference type="Proteomes" id="UP000298615"/>
    </source>
</evidence>
<evidence type="ECO:0000256" key="3">
    <source>
        <dbReference type="ARBA" id="ARBA00022448"/>
    </source>
</evidence>
<proteinExistence type="inferred from homology"/>
<comment type="subcellular location">
    <subcellularLocation>
        <location evidence="1">Cell membrane</location>
        <topology evidence="1">Multi-pass membrane protein</topology>
    </subcellularLocation>
</comment>
<evidence type="ECO:0000313" key="8">
    <source>
        <dbReference type="EMBL" id="QCI85851.1"/>
    </source>
</evidence>
<dbReference type="KEGG" id="vao:FA707_02210"/>
<evidence type="ECO:0000256" key="2">
    <source>
        <dbReference type="ARBA" id="ARBA00009773"/>
    </source>
</evidence>
<keyword evidence="5" id="KW-0812">Transmembrane</keyword>
<dbReference type="PANTHER" id="PTHR21716">
    <property type="entry name" value="TRANSMEMBRANE PROTEIN"/>
    <property type="match status" value="1"/>
</dbReference>
<dbReference type="PANTHER" id="PTHR21716:SF53">
    <property type="entry name" value="PERMEASE PERM-RELATED"/>
    <property type="match status" value="1"/>
</dbReference>
<organism evidence="8 9">
    <name type="scientific">Vagococcus zengguangii</name>
    <dbReference type="NCBI Taxonomy" id="2571750"/>
    <lineage>
        <taxon>Bacteria</taxon>
        <taxon>Bacillati</taxon>
        <taxon>Bacillota</taxon>
        <taxon>Bacilli</taxon>
        <taxon>Lactobacillales</taxon>
        <taxon>Enterococcaceae</taxon>
        <taxon>Vagococcus</taxon>
    </lineage>
</organism>
<dbReference type="AlphaFoldDB" id="A0A4D7CU26"/>
<dbReference type="RefSeq" id="WP_136952694.1">
    <property type="nucleotide sequence ID" value="NZ_CP039712.1"/>
</dbReference>
<gene>
    <name evidence="8" type="ORF">FA707_02210</name>
</gene>
<dbReference type="OrthoDB" id="9793390at2"/>
<dbReference type="InterPro" id="IPR002549">
    <property type="entry name" value="AI-2E-like"/>
</dbReference>
<sequence length="380" mass="41941">MFEKMKNSKVMFWSLELLILATLVFVSTKIDFLFSPIFTFVSTLFAPILIAGFLFYILNPIVGFIEKKGNIKRIWAIIIVLILLVGILALSIGILLPALLNQIKALVENLPQFIKSVEDWTNQLLAHPKLQGLDLSETLEKLNLDFGTMAKKFVDNLYNGVGSIIGKIVGAALLIITVPFILFYMLKDGHRLMPTLKKVMPENYRDEMSELVEKMNKTISKYISGQTIECLFVGAATAIGYALLGVDYAILFGTIAGITNMIPYLGPYLGLAPAIVATLFSGQEDAVLKAILCCVLVLVVQQIDGNIIYPNIIGKSLDIHPLTIIIILLVAGNIAGLLGMILGVPFYAIVKTIVVHIYHMVKLNRTEKSLLEITEGEKKD</sequence>
<keyword evidence="9" id="KW-1185">Reference proteome</keyword>
<keyword evidence="3" id="KW-0813">Transport</keyword>
<evidence type="ECO:0000256" key="6">
    <source>
        <dbReference type="ARBA" id="ARBA00022989"/>
    </source>
</evidence>
<evidence type="ECO:0000256" key="1">
    <source>
        <dbReference type="ARBA" id="ARBA00004651"/>
    </source>
</evidence>
<accession>A0A4D7CU26</accession>